<feature type="domain" description="GmrSD restriction endonucleases N-terminal" evidence="1">
    <location>
        <begin position="28"/>
        <end position="180"/>
    </location>
</feature>
<reference evidence="2 3" key="1">
    <citation type="submission" date="2016-03" db="EMBL/GenBank/DDBJ databases">
        <authorList>
            <person name="Zhang H."/>
            <person name="Liu R."/>
            <person name="Wang M."/>
            <person name="Wang H."/>
            <person name="Wang L."/>
            <person name="Song L."/>
        </authorList>
    </citation>
    <scope>NUCLEOTIDE SEQUENCE [LARGE SCALE GENOMIC DNA]</scope>
    <source>
        <strain evidence="2 3">DSM 16098</strain>
    </source>
</reference>
<accession>A0ABR5VW77</accession>
<dbReference type="Proteomes" id="UP000075621">
    <property type="component" value="Unassembled WGS sequence"/>
</dbReference>
<evidence type="ECO:0000313" key="2">
    <source>
        <dbReference type="EMBL" id="KYL34913.1"/>
    </source>
</evidence>
<dbReference type="EMBL" id="LVCM01000007">
    <property type="protein sequence ID" value="KYL34913.1"/>
    <property type="molecule type" value="Genomic_DNA"/>
</dbReference>
<comment type="caution">
    <text evidence="2">The sequence shown here is derived from an EMBL/GenBank/DDBJ whole genome shotgun (WGS) entry which is preliminary data.</text>
</comment>
<evidence type="ECO:0000313" key="3">
    <source>
        <dbReference type="Proteomes" id="UP000075621"/>
    </source>
</evidence>
<protein>
    <recommendedName>
        <fullName evidence="1">GmrSD restriction endonucleases N-terminal domain-containing protein</fullName>
    </recommendedName>
</protein>
<gene>
    <name evidence="2" type="ORF">A2I98_08785</name>
</gene>
<dbReference type="InterPro" id="IPR004919">
    <property type="entry name" value="GmrSD_N"/>
</dbReference>
<organism evidence="2 3">
    <name type="scientific">Pseudoalteromonas agarivorans</name>
    <dbReference type="NCBI Taxonomy" id="176102"/>
    <lineage>
        <taxon>Bacteria</taxon>
        <taxon>Pseudomonadati</taxon>
        <taxon>Pseudomonadota</taxon>
        <taxon>Gammaproteobacteria</taxon>
        <taxon>Alteromonadales</taxon>
        <taxon>Pseudoalteromonadaceae</taxon>
        <taxon>Pseudoalteromonas</taxon>
    </lineage>
</organism>
<proteinExistence type="predicted"/>
<sequence>MYSDKYILRVRTLDISFGELSYMEKDKEINIFPNYKSNLEWSQRAKSKYVESALLGLPLDNFIFEESEDAIFNVVDGSQRLNAFLSFFNNEYRLTTLSTLSHYNNKYFYDLEYSEQLRLRRAVFNINVIDRESHPFLKSEYIKRKNINNVNFVCQQARNYAYPKANEELLFLKNRFYKEFTFVSSEKSYGKRRFKSELRELQFFLVIITICYVYKKPNFISSKLLLENLYDEVTHMLDFREYKIDLDFIDEVIVDALSELEVDSVNLVLRKFTSSISKNSDEISMNDFLIIIFNNLFNGYDKNRFNIDFFRENTPIKRLERYL</sequence>
<dbReference type="RefSeq" id="WP_064384918.1">
    <property type="nucleotide sequence ID" value="NZ_LVCM01000007.1"/>
</dbReference>
<dbReference type="Pfam" id="PF03235">
    <property type="entry name" value="GmrSD_N"/>
    <property type="match status" value="1"/>
</dbReference>
<dbReference type="PANTHER" id="PTHR39639:SF1">
    <property type="entry name" value="DUF262 DOMAIN-CONTAINING PROTEIN"/>
    <property type="match status" value="1"/>
</dbReference>
<evidence type="ECO:0000259" key="1">
    <source>
        <dbReference type="Pfam" id="PF03235"/>
    </source>
</evidence>
<dbReference type="PANTHER" id="PTHR39639">
    <property type="entry name" value="CHROMOSOME 16, WHOLE GENOME SHOTGUN SEQUENCE"/>
    <property type="match status" value="1"/>
</dbReference>
<name>A0ABR5VW77_9GAMM</name>